<dbReference type="AlphaFoldDB" id="A0A9Q1F7P4"/>
<reference evidence="1" key="1">
    <citation type="journal article" date="2023" name="Science">
        <title>Genome structures resolve the early diversification of teleost fishes.</title>
        <authorList>
            <person name="Parey E."/>
            <person name="Louis A."/>
            <person name="Montfort J."/>
            <person name="Bouchez O."/>
            <person name="Roques C."/>
            <person name="Iampietro C."/>
            <person name="Lluch J."/>
            <person name="Castinel A."/>
            <person name="Donnadieu C."/>
            <person name="Desvignes T."/>
            <person name="Floi Bucao C."/>
            <person name="Jouanno E."/>
            <person name="Wen M."/>
            <person name="Mejri S."/>
            <person name="Dirks R."/>
            <person name="Jansen H."/>
            <person name="Henkel C."/>
            <person name="Chen W.J."/>
            <person name="Zahm M."/>
            <person name="Cabau C."/>
            <person name="Klopp C."/>
            <person name="Thompson A.W."/>
            <person name="Robinson-Rechavi M."/>
            <person name="Braasch I."/>
            <person name="Lecointre G."/>
            <person name="Bobe J."/>
            <person name="Postlethwait J.H."/>
            <person name="Berthelot C."/>
            <person name="Roest Crollius H."/>
            <person name="Guiguen Y."/>
        </authorList>
    </citation>
    <scope>NUCLEOTIDE SEQUENCE</scope>
    <source>
        <strain evidence="1">WJC10195</strain>
    </source>
</reference>
<proteinExistence type="predicted"/>
<comment type="caution">
    <text evidence="1">The sequence shown here is derived from an EMBL/GenBank/DDBJ whole genome shotgun (WGS) entry which is preliminary data.</text>
</comment>
<name>A0A9Q1F7P4_SYNKA</name>
<accession>A0A9Q1F7P4</accession>
<organism evidence="1 2">
    <name type="scientific">Synaphobranchus kaupii</name>
    <name type="common">Kaup's arrowtooth eel</name>
    <dbReference type="NCBI Taxonomy" id="118154"/>
    <lineage>
        <taxon>Eukaryota</taxon>
        <taxon>Metazoa</taxon>
        <taxon>Chordata</taxon>
        <taxon>Craniata</taxon>
        <taxon>Vertebrata</taxon>
        <taxon>Euteleostomi</taxon>
        <taxon>Actinopterygii</taxon>
        <taxon>Neopterygii</taxon>
        <taxon>Teleostei</taxon>
        <taxon>Anguilliformes</taxon>
        <taxon>Synaphobranchidae</taxon>
        <taxon>Synaphobranchus</taxon>
    </lineage>
</organism>
<evidence type="ECO:0000313" key="1">
    <source>
        <dbReference type="EMBL" id="KAJ8352638.1"/>
    </source>
</evidence>
<evidence type="ECO:0000313" key="2">
    <source>
        <dbReference type="Proteomes" id="UP001152622"/>
    </source>
</evidence>
<keyword evidence="2" id="KW-1185">Reference proteome</keyword>
<dbReference type="Proteomes" id="UP001152622">
    <property type="component" value="Chromosome 8"/>
</dbReference>
<gene>
    <name evidence="1" type="ORF">SKAU_G00241140</name>
</gene>
<sequence>MLGMSRADLKDIKLISSLDKSDRSPSLSTLPPPAVPRLYQTQLNTACHCLAQLRRPPAHRCENTVSVRYHGNLQPPLLKRR</sequence>
<protein>
    <submittedName>
        <fullName evidence="1">Uncharacterized protein</fullName>
    </submittedName>
</protein>
<dbReference type="EMBL" id="JAINUF010000008">
    <property type="protein sequence ID" value="KAJ8352638.1"/>
    <property type="molecule type" value="Genomic_DNA"/>
</dbReference>